<organism evidence="2">
    <name type="scientific">Oryza punctata</name>
    <name type="common">Red rice</name>
    <dbReference type="NCBI Taxonomy" id="4537"/>
    <lineage>
        <taxon>Eukaryota</taxon>
        <taxon>Viridiplantae</taxon>
        <taxon>Streptophyta</taxon>
        <taxon>Embryophyta</taxon>
        <taxon>Tracheophyta</taxon>
        <taxon>Spermatophyta</taxon>
        <taxon>Magnoliopsida</taxon>
        <taxon>Liliopsida</taxon>
        <taxon>Poales</taxon>
        <taxon>Poaceae</taxon>
        <taxon>BOP clade</taxon>
        <taxon>Oryzoideae</taxon>
        <taxon>Oryzeae</taxon>
        <taxon>Oryzinae</taxon>
        <taxon>Oryza</taxon>
    </lineage>
</organism>
<evidence type="ECO:0000259" key="1">
    <source>
        <dbReference type="Pfam" id="PF23233"/>
    </source>
</evidence>
<sequence>MPHQHLRRSPAPPPWRIHDEEDDAILRWIRGKRDESPRGILGHTPHCADYAFLDLTLVSITQTEVVEQRALCQTVMAAVVAMPVVMALPSEADLPYEEDVLRDPHRLRPWHRYLAARAAEPLQARAVIYECAVCALPGSYKLWHAYLLEHAKPPCGGSTRRTRP</sequence>
<dbReference type="Gramene" id="OPUNC01G21020.1">
    <property type="protein sequence ID" value="OPUNC01G21020.1"/>
    <property type="gene ID" value="OPUNC01G21020"/>
</dbReference>
<dbReference type="AlphaFoldDB" id="A0A0E0JKI5"/>
<keyword evidence="3" id="KW-1185">Reference proteome</keyword>
<feature type="domain" description="Pre-mRNA-splicing factor Syf1-like N-terminal HAT-repeats" evidence="1">
    <location>
        <begin position="93"/>
        <end position="150"/>
    </location>
</feature>
<evidence type="ECO:0000313" key="3">
    <source>
        <dbReference type="Proteomes" id="UP000026962"/>
    </source>
</evidence>
<dbReference type="InterPro" id="IPR055433">
    <property type="entry name" value="HAT_Syf1-like_N"/>
</dbReference>
<reference evidence="2" key="1">
    <citation type="submission" date="2015-04" db="UniProtKB">
        <authorList>
            <consortium name="EnsemblPlants"/>
        </authorList>
    </citation>
    <scope>IDENTIFICATION</scope>
</reference>
<reference evidence="2" key="2">
    <citation type="submission" date="2018-05" db="EMBL/GenBank/DDBJ databases">
        <title>OpunRS2 (Oryza punctata Reference Sequence Version 2).</title>
        <authorList>
            <person name="Zhang J."/>
            <person name="Kudrna D."/>
            <person name="Lee S."/>
            <person name="Talag J."/>
            <person name="Welchert J."/>
            <person name="Wing R.A."/>
        </authorList>
    </citation>
    <scope>NUCLEOTIDE SEQUENCE [LARGE SCALE GENOMIC DNA]</scope>
</reference>
<dbReference type="HOGENOM" id="CLU_1621659_0_0_1"/>
<evidence type="ECO:0000313" key="2">
    <source>
        <dbReference type="EnsemblPlants" id="OPUNC01G21020.1"/>
    </source>
</evidence>
<dbReference type="EnsemblPlants" id="OPUNC01G21020.1">
    <property type="protein sequence ID" value="OPUNC01G21020.1"/>
    <property type="gene ID" value="OPUNC01G21020"/>
</dbReference>
<dbReference type="Proteomes" id="UP000026962">
    <property type="component" value="Chromosome 1"/>
</dbReference>
<dbReference type="eggNOG" id="KOG2047">
    <property type="taxonomic scope" value="Eukaryota"/>
</dbReference>
<dbReference type="Pfam" id="PF23233">
    <property type="entry name" value="HAT_Syf1_CNRKL1_N"/>
    <property type="match status" value="1"/>
</dbReference>
<protein>
    <recommendedName>
        <fullName evidence="1">Pre-mRNA-splicing factor Syf1-like N-terminal HAT-repeats domain-containing protein</fullName>
    </recommendedName>
</protein>
<accession>A0A0E0JKI5</accession>
<proteinExistence type="predicted"/>
<name>A0A0E0JKI5_ORYPU</name>
<dbReference type="STRING" id="4537.A0A0E0JKI5"/>